<dbReference type="OrthoDB" id="4336084at2"/>
<dbReference type="InterPro" id="IPR001867">
    <property type="entry name" value="OmpR/PhoB-type_DNA-bd"/>
</dbReference>
<evidence type="ECO:0000313" key="8">
    <source>
        <dbReference type="EMBL" id="RKN11891.1"/>
    </source>
</evidence>
<dbReference type="SUPFAM" id="SSF46894">
    <property type="entry name" value="C-terminal effector domain of the bipartite response regulators"/>
    <property type="match status" value="1"/>
</dbReference>
<dbReference type="AlphaFoldDB" id="A0A3A9WEZ9"/>
<dbReference type="Proteomes" id="UP000275024">
    <property type="component" value="Unassembled WGS sequence"/>
</dbReference>
<protein>
    <submittedName>
        <fullName evidence="8">Activator protein</fullName>
    </submittedName>
</protein>
<comment type="similarity">
    <text evidence="1">Belongs to the AfsR/DnrI/RedD regulatory family.</text>
</comment>
<evidence type="ECO:0000256" key="4">
    <source>
        <dbReference type="ARBA" id="ARBA00023125"/>
    </source>
</evidence>
<evidence type="ECO:0000259" key="7">
    <source>
        <dbReference type="PROSITE" id="PS51755"/>
    </source>
</evidence>
<dbReference type="Proteomes" id="UP000268652">
    <property type="component" value="Unassembled WGS sequence"/>
</dbReference>
<accession>A0A3A9WEZ9</accession>
<evidence type="ECO:0000256" key="3">
    <source>
        <dbReference type="ARBA" id="ARBA00023015"/>
    </source>
</evidence>
<dbReference type="RefSeq" id="WP_120696070.1">
    <property type="nucleotide sequence ID" value="NZ_RBDX01000002.1"/>
</dbReference>
<reference evidence="10 11" key="1">
    <citation type="submission" date="2018-09" db="EMBL/GenBank/DDBJ databases">
        <title>Streptomyces sp. nov. DS1-2, an endophytic actinomycete isolated from roots of Dendrobium scabrilingue.</title>
        <authorList>
            <person name="Kuncharoen N."/>
            <person name="Kudo T."/>
            <person name="Ohkuma M."/>
            <person name="Yuki M."/>
            <person name="Tanasupawat S."/>
        </authorList>
    </citation>
    <scope>NUCLEOTIDE SEQUENCE [LARGE SCALE GENOMIC DNA]</scope>
    <source>
        <strain evidence="8 11">AZ1-7</strain>
        <strain evidence="9 10">DS1-2</strain>
    </source>
</reference>
<dbReference type="InterPro" id="IPR011990">
    <property type="entry name" value="TPR-like_helical_dom_sf"/>
</dbReference>
<evidence type="ECO:0000256" key="1">
    <source>
        <dbReference type="ARBA" id="ARBA00005820"/>
    </source>
</evidence>
<dbReference type="PANTHER" id="PTHR35807">
    <property type="entry name" value="TRANSCRIPTIONAL REGULATOR REDD-RELATED"/>
    <property type="match status" value="1"/>
</dbReference>
<feature type="DNA-binding region" description="OmpR/PhoB-type" evidence="6">
    <location>
        <begin position="1"/>
        <end position="94"/>
    </location>
</feature>
<keyword evidence="4 6" id="KW-0238">DNA-binding</keyword>
<dbReference type="InterPro" id="IPR036388">
    <property type="entry name" value="WH-like_DNA-bd_sf"/>
</dbReference>
<evidence type="ECO:0000256" key="6">
    <source>
        <dbReference type="PROSITE-ProRule" id="PRU01091"/>
    </source>
</evidence>
<proteinExistence type="inferred from homology"/>
<dbReference type="Gene3D" id="1.10.10.10">
    <property type="entry name" value="Winged helix-like DNA-binding domain superfamily/Winged helix DNA-binding domain"/>
    <property type="match status" value="1"/>
</dbReference>
<dbReference type="Pfam" id="PF00486">
    <property type="entry name" value="Trans_reg_C"/>
    <property type="match status" value="1"/>
</dbReference>
<dbReference type="GO" id="GO:0000160">
    <property type="term" value="P:phosphorelay signal transduction system"/>
    <property type="evidence" value="ECO:0007669"/>
    <property type="project" value="UniProtKB-KW"/>
</dbReference>
<evidence type="ECO:0000313" key="10">
    <source>
        <dbReference type="Proteomes" id="UP000268652"/>
    </source>
</evidence>
<dbReference type="SMART" id="SM01043">
    <property type="entry name" value="BTAD"/>
    <property type="match status" value="1"/>
</dbReference>
<dbReference type="CDD" id="cd15831">
    <property type="entry name" value="BTAD"/>
    <property type="match status" value="1"/>
</dbReference>
<dbReference type="PANTHER" id="PTHR35807:SF1">
    <property type="entry name" value="TRANSCRIPTIONAL REGULATOR REDD"/>
    <property type="match status" value="1"/>
</dbReference>
<feature type="domain" description="OmpR/PhoB-type" evidence="7">
    <location>
        <begin position="1"/>
        <end position="94"/>
    </location>
</feature>
<keyword evidence="5" id="KW-0804">Transcription</keyword>
<evidence type="ECO:0000313" key="9">
    <source>
        <dbReference type="EMBL" id="RKN26059.1"/>
    </source>
</evidence>
<comment type="caution">
    <text evidence="8">The sequence shown here is derived from an EMBL/GenBank/DDBJ whole genome shotgun (WGS) entry which is preliminary data.</text>
</comment>
<dbReference type="PROSITE" id="PS51755">
    <property type="entry name" value="OMPR_PHOB"/>
    <property type="match status" value="1"/>
</dbReference>
<sequence length="260" mass="29188">MRYETLGAVRIIGPEGPMGVNAHKRRVLLAAFLARSGRVTSMPQLIGEIWGGDAPRRARASLHVYVSQLRKVLHHDARERGPIRTEPLGYSFHLGQDEYDVQDFERLVNAGRHAMSLGDAATALGRVKEALALWRGPAFEGVSEGPILTAYVKWLEEMHLECLELNVEAHLRLGQHREMVAPLHTLTAEHPLREKFYLQLMLALHRSERQAEALAVYRTARRRISRELGVEPCRPLRDAHQAILTGQDAQPLSAAGSRGW</sequence>
<name>A0A3A9WEZ9_9ACTN</name>
<evidence type="ECO:0000313" key="11">
    <source>
        <dbReference type="Proteomes" id="UP000275024"/>
    </source>
</evidence>
<dbReference type="EMBL" id="RBDY01000003">
    <property type="protein sequence ID" value="RKN26059.1"/>
    <property type="molecule type" value="Genomic_DNA"/>
</dbReference>
<dbReference type="EMBL" id="RBDX01000002">
    <property type="protein sequence ID" value="RKN11891.1"/>
    <property type="molecule type" value="Genomic_DNA"/>
</dbReference>
<keyword evidence="10" id="KW-1185">Reference proteome</keyword>
<keyword evidence="2" id="KW-0902">Two-component regulatory system</keyword>
<dbReference type="Gene3D" id="1.25.40.10">
    <property type="entry name" value="Tetratricopeptide repeat domain"/>
    <property type="match status" value="1"/>
</dbReference>
<dbReference type="Pfam" id="PF03704">
    <property type="entry name" value="BTAD"/>
    <property type="match status" value="1"/>
</dbReference>
<dbReference type="InterPro" id="IPR016032">
    <property type="entry name" value="Sig_transdc_resp-reg_C-effctor"/>
</dbReference>
<evidence type="ECO:0000256" key="2">
    <source>
        <dbReference type="ARBA" id="ARBA00023012"/>
    </source>
</evidence>
<dbReference type="GO" id="GO:0006355">
    <property type="term" value="P:regulation of DNA-templated transcription"/>
    <property type="evidence" value="ECO:0007669"/>
    <property type="project" value="InterPro"/>
</dbReference>
<dbReference type="SMART" id="SM00862">
    <property type="entry name" value="Trans_reg_C"/>
    <property type="match status" value="1"/>
</dbReference>
<dbReference type="SUPFAM" id="SSF48452">
    <property type="entry name" value="TPR-like"/>
    <property type="match status" value="1"/>
</dbReference>
<dbReference type="InterPro" id="IPR005158">
    <property type="entry name" value="BTAD"/>
</dbReference>
<gene>
    <name evidence="9" type="ORF">D7318_07560</name>
    <name evidence="8" type="ORF">D7319_02920</name>
</gene>
<dbReference type="GO" id="GO:0003677">
    <property type="term" value="F:DNA binding"/>
    <property type="evidence" value="ECO:0007669"/>
    <property type="project" value="UniProtKB-UniRule"/>
</dbReference>
<evidence type="ECO:0000256" key="5">
    <source>
        <dbReference type="ARBA" id="ARBA00023163"/>
    </source>
</evidence>
<dbReference type="InterPro" id="IPR051677">
    <property type="entry name" value="AfsR-DnrI-RedD_regulator"/>
</dbReference>
<keyword evidence="3" id="KW-0805">Transcription regulation</keyword>
<organism evidence="8 11">
    <name type="scientific">Streptomyces radicis</name>
    <dbReference type="NCBI Taxonomy" id="1750517"/>
    <lineage>
        <taxon>Bacteria</taxon>
        <taxon>Bacillati</taxon>
        <taxon>Actinomycetota</taxon>
        <taxon>Actinomycetes</taxon>
        <taxon>Kitasatosporales</taxon>
        <taxon>Streptomycetaceae</taxon>
        <taxon>Streptomyces</taxon>
    </lineage>
</organism>